<feature type="compositionally biased region" description="Low complexity" evidence="1">
    <location>
        <begin position="201"/>
        <end position="210"/>
    </location>
</feature>
<feature type="compositionally biased region" description="Polar residues" evidence="1">
    <location>
        <begin position="140"/>
        <end position="160"/>
    </location>
</feature>
<name>A0A9P5D559_9HYPO</name>
<proteinExistence type="predicted"/>
<evidence type="ECO:0000256" key="1">
    <source>
        <dbReference type="SAM" id="MobiDB-lite"/>
    </source>
</evidence>
<dbReference type="Proteomes" id="UP000749293">
    <property type="component" value="Unassembled WGS sequence"/>
</dbReference>
<feature type="region of interest" description="Disordered" evidence="1">
    <location>
        <begin position="201"/>
        <end position="257"/>
    </location>
</feature>
<evidence type="ECO:0008006" key="4">
    <source>
        <dbReference type="Google" id="ProtNLM"/>
    </source>
</evidence>
<sequence length="257" mass="28157">MSTPSHQANLARIRDNQRRSRARKREYLQELEHRLRVCELQGIEASTEVQVAARRVAEENRHLRGLLNRQGIGDDYIANYLQTAAAAQTTTEPPSATASVAVPGSHALGASTSQSVQSLQQQLKPRRPAAIDQSAAFPMSVQTSPQDSIGSVSTTASSLWETPPQHHIQPPPAMAAPSGMMASYPMNPSTAPRMDAFMAQPAQHHPQQQQSFMEHPRHQGFSIHPPPPEMAGSSVSYDPNAPFTPDSRDYGQPRGYR</sequence>
<gene>
    <name evidence="2" type="ORF">GMORB2_0579</name>
</gene>
<accession>A0A9P5D559</accession>
<organism evidence="2 3">
    <name type="scientific">Geosmithia morbida</name>
    <dbReference type="NCBI Taxonomy" id="1094350"/>
    <lineage>
        <taxon>Eukaryota</taxon>
        <taxon>Fungi</taxon>
        <taxon>Dikarya</taxon>
        <taxon>Ascomycota</taxon>
        <taxon>Pezizomycotina</taxon>
        <taxon>Sordariomycetes</taxon>
        <taxon>Hypocreomycetidae</taxon>
        <taxon>Hypocreales</taxon>
        <taxon>Bionectriaceae</taxon>
        <taxon>Geosmithia</taxon>
    </lineage>
</organism>
<evidence type="ECO:0000313" key="2">
    <source>
        <dbReference type="EMBL" id="KAF4126842.1"/>
    </source>
</evidence>
<dbReference type="EMBL" id="JAANYQ010000001">
    <property type="protein sequence ID" value="KAF4126842.1"/>
    <property type="molecule type" value="Genomic_DNA"/>
</dbReference>
<protein>
    <recommendedName>
        <fullName evidence="4">BZIP domain-containing protein</fullName>
    </recommendedName>
</protein>
<dbReference type="PANTHER" id="PTHR42070">
    <property type="entry name" value="FILAMENT ASSOCIATED PROTEIN, PUTATIVE (AFU_ORTHOLOGUE AFUA_8G06630)-RELATED"/>
    <property type="match status" value="1"/>
</dbReference>
<reference evidence="2" key="1">
    <citation type="submission" date="2020-03" db="EMBL/GenBank/DDBJ databases">
        <title>Site-based positive gene gene selection in Geosmithia morbida across the United States reveals a broad range of putative effectors and factors for local host and environmental adapation.</title>
        <authorList>
            <person name="Onufrak A."/>
            <person name="Murdoch R.W."/>
            <person name="Gazis R."/>
            <person name="Huff M."/>
            <person name="Staton M."/>
            <person name="Klingeman W."/>
            <person name="Hadziabdic D."/>
        </authorList>
    </citation>
    <scope>NUCLEOTIDE SEQUENCE</scope>
    <source>
        <strain evidence="2">1262</strain>
    </source>
</reference>
<dbReference type="AlphaFoldDB" id="A0A9P5D559"/>
<dbReference type="PANTHER" id="PTHR42070:SF1">
    <property type="entry name" value="FILAMENT ASSOCIATED PROTEIN, PUTATIVE (AFU_ORTHOLOGUE AFUA_8G06630)-RELATED"/>
    <property type="match status" value="1"/>
</dbReference>
<dbReference type="GeneID" id="55966809"/>
<keyword evidence="3" id="KW-1185">Reference proteome</keyword>
<feature type="region of interest" description="Disordered" evidence="1">
    <location>
        <begin position="1"/>
        <end position="21"/>
    </location>
</feature>
<dbReference type="OrthoDB" id="4505928at2759"/>
<dbReference type="RefSeq" id="XP_035325494.1">
    <property type="nucleotide sequence ID" value="XM_035462564.1"/>
</dbReference>
<dbReference type="CDD" id="cd14688">
    <property type="entry name" value="bZIP_YAP"/>
    <property type="match status" value="1"/>
</dbReference>
<evidence type="ECO:0000313" key="3">
    <source>
        <dbReference type="Proteomes" id="UP000749293"/>
    </source>
</evidence>
<comment type="caution">
    <text evidence="2">The sequence shown here is derived from an EMBL/GenBank/DDBJ whole genome shotgun (WGS) entry which is preliminary data.</text>
</comment>
<feature type="region of interest" description="Disordered" evidence="1">
    <location>
        <begin position="140"/>
        <end position="178"/>
    </location>
</feature>